<evidence type="ECO:0000313" key="3">
    <source>
        <dbReference type="Proteomes" id="UP000639772"/>
    </source>
</evidence>
<comment type="caution">
    <text evidence="2">The sequence shown here is derived from an EMBL/GenBank/DDBJ whole genome shotgun (WGS) entry which is preliminary data.</text>
</comment>
<feature type="compositionally biased region" description="Low complexity" evidence="1">
    <location>
        <begin position="74"/>
        <end position="90"/>
    </location>
</feature>
<dbReference type="AlphaFoldDB" id="A0A835QT66"/>
<feature type="region of interest" description="Disordered" evidence="1">
    <location>
        <begin position="297"/>
        <end position="331"/>
    </location>
</feature>
<evidence type="ECO:0000313" key="2">
    <source>
        <dbReference type="EMBL" id="KAG0474407.1"/>
    </source>
</evidence>
<gene>
    <name evidence="2" type="ORF">HPP92_014093</name>
</gene>
<accession>A0A835QT66</accession>
<proteinExistence type="predicted"/>
<protein>
    <submittedName>
        <fullName evidence="2">Uncharacterized protein</fullName>
    </submittedName>
</protein>
<dbReference type="Proteomes" id="UP000639772">
    <property type="component" value="Chromosome 7"/>
</dbReference>
<reference evidence="2 3" key="1">
    <citation type="journal article" date="2020" name="Nat. Food">
        <title>A phased Vanilla planifolia genome enables genetic improvement of flavour and production.</title>
        <authorList>
            <person name="Hasing T."/>
            <person name="Tang H."/>
            <person name="Brym M."/>
            <person name="Khazi F."/>
            <person name="Huang T."/>
            <person name="Chambers A.H."/>
        </authorList>
    </citation>
    <scope>NUCLEOTIDE SEQUENCE [LARGE SCALE GENOMIC DNA]</scope>
    <source>
        <tissue evidence="2">Leaf</tissue>
    </source>
</reference>
<name>A0A835QT66_VANPL</name>
<dbReference type="OrthoDB" id="771648at2759"/>
<dbReference type="EMBL" id="JADCNM010000007">
    <property type="protein sequence ID" value="KAG0474407.1"/>
    <property type="molecule type" value="Genomic_DNA"/>
</dbReference>
<feature type="region of interest" description="Disordered" evidence="1">
    <location>
        <begin position="222"/>
        <end position="279"/>
    </location>
</feature>
<feature type="region of interest" description="Disordered" evidence="1">
    <location>
        <begin position="1"/>
        <end position="100"/>
    </location>
</feature>
<evidence type="ECO:0000256" key="1">
    <source>
        <dbReference type="SAM" id="MobiDB-lite"/>
    </source>
</evidence>
<feature type="compositionally biased region" description="Polar residues" evidence="1">
    <location>
        <begin position="256"/>
        <end position="267"/>
    </location>
</feature>
<feature type="compositionally biased region" description="Gly residues" evidence="1">
    <location>
        <begin position="1"/>
        <end position="19"/>
    </location>
</feature>
<organism evidence="2 3">
    <name type="scientific">Vanilla planifolia</name>
    <name type="common">Vanilla</name>
    <dbReference type="NCBI Taxonomy" id="51239"/>
    <lineage>
        <taxon>Eukaryota</taxon>
        <taxon>Viridiplantae</taxon>
        <taxon>Streptophyta</taxon>
        <taxon>Embryophyta</taxon>
        <taxon>Tracheophyta</taxon>
        <taxon>Spermatophyta</taxon>
        <taxon>Magnoliopsida</taxon>
        <taxon>Liliopsida</taxon>
        <taxon>Asparagales</taxon>
        <taxon>Orchidaceae</taxon>
        <taxon>Vanilloideae</taxon>
        <taxon>Vanilleae</taxon>
        <taxon>Vanilla</taxon>
    </lineage>
</organism>
<sequence>MEGTKKGGGTSQRGVGGGNSRRQKGKGLQLETLAVAVAGRLDERPRPPVPVFEESHAAVAFRPRKKIRSPERYSSNPISPSSNSCSSIPAPTSPSAPSPTFVSRRPIFPFACETSSPTKETPILHLFHSNQQQQQQKMISFAQNQSTQMLTSTTPPSLLPRDQQQLQQQRYSEQLLRYWSEALNLSPRGHMMMMNRLAAQEGRGRSPNSLYTLLRPPMFPNAAAPTKLYRGSGNGTGESGSQKSVCRGTEPGFGSAPSTLPRTPHSPTTEKHTSSVARTPASTSPIYFLARAATTAEKERARTVPPVPLPPRLPPRKASTAARYPSTPMTSRPAACSPTRWYLRFLLTWTAHRGTIAIPLRRAAASCGGCY</sequence>